<proteinExistence type="predicted"/>
<gene>
    <name evidence="1" type="ORF">B0A81_03990</name>
</gene>
<sequence>MGNNIHIVSTGNTNNSQIPGELSIEINPITILNSFNQLLIPKPGPQSKSDLGAETYTINWIRLSTSIIDDYSKKIPLSDEELLDVIMHKELLFGNY</sequence>
<dbReference type="Proteomes" id="UP000198381">
    <property type="component" value="Unassembled WGS sequence"/>
</dbReference>
<reference evidence="1 2" key="1">
    <citation type="submission" date="2016-11" db="EMBL/GenBank/DDBJ databases">
        <title>Whole genomes of Flavobacteriaceae.</title>
        <authorList>
            <person name="Stine C."/>
            <person name="Li C."/>
            <person name="Tadesse D."/>
        </authorList>
    </citation>
    <scope>NUCLEOTIDE SEQUENCE [LARGE SCALE GENOMIC DNA]</scope>
    <source>
        <strain evidence="1 2">CCUG 60112</strain>
    </source>
</reference>
<evidence type="ECO:0000313" key="2">
    <source>
        <dbReference type="Proteomes" id="UP000198381"/>
    </source>
</evidence>
<keyword evidence="2" id="KW-1185">Reference proteome</keyword>
<organism evidence="1 2">
    <name type="scientific">Flavobacterium plurextorum</name>
    <dbReference type="NCBI Taxonomy" id="1114867"/>
    <lineage>
        <taxon>Bacteria</taxon>
        <taxon>Pseudomonadati</taxon>
        <taxon>Bacteroidota</taxon>
        <taxon>Flavobacteriia</taxon>
        <taxon>Flavobacteriales</taxon>
        <taxon>Flavobacteriaceae</taxon>
        <taxon>Flavobacterium</taxon>
    </lineage>
</organism>
<name>A0ABX4CY18_9FLAO</name>
<dbReference type="EMBL" id="MUHD01000006">
    <property type="protein sequence ID" value="OXB10181.1"/>
    <property type="molecule type" value="Genomic_DNA"/>
</dbReference>
<comment type="caution">
    <text evidence="1">The sequence shown here is derived from an EMBL/GenBank/DDBJ whole genome shotgun (WGS) entry which is preliminary data.</text>
</comment>
<evidence type="ECO:0000313" key="1">
    <source>
        <dbReference type="EMBL" id="OXB10181.1"/>
    </source>
</evidence>
<accession>A0ABX4CY18</accession>
<protein>
    <submittedName>
        <fullName evidence="1">Uncharacterized protein</fullName>
    </submittedName>
</protein>